<keyword evidence="3" id="KW-0378">Hydrolase</keyword>
<dbReference type="InterPro" id="IPR052710">
    <property type="entry name" value="CAAX_protease"/>
</dbReference>
<organism evidence="3 4">
    <name type="scientific">Paenibacillus barcinonensis</name>
    <dbReference type="NCBI Taxonomy" id="198119"/>
    <lineage>
        <taxon>Bacteria</taxon>
        <taxon>Bacillati</taxon>
        <taxon>Bacillota</taxon>
        <taxon>Bacilli</taxon>
        <taxon>Bacillales</taxon>
        <taxon>Paenibacillaceae</taxon>
        <taxon>Paenibacillus</taxon>
    </lineage>
</organism>
<gene>
    <name evidence="3" type="ORF">HUB98_05520</name>
</gene>
<keyword evidence="4" id="KW-1185">Reference proteome</keyword>
<evidence type="ECO:0000313" key="4">
    <source>
        <dbReference type="Proteomes" id="UP000509327"/>
    </source>
</evidence>
<dbReference type="EMBL" id="CP054614">
    <property type="protein sequence ID" value="QKS55841.1"/>
    <property type="molecule type" value="Genomic_DNA"/>
</dbReference>
<keyword evidence="1" id="KW-1133">Transmembrane helix</keyword>
<keyword evidence="3" id="KW-0645">Protease</keyword>
<proteinExistence type="predicted"/>
<accession>A0ABX6Q0Y4</accession>
<dbReference type="GO" id="GO:0008237">
    <property type="term" value="F:metallopeptidase activity"/>
    <property type="evidence" value="ECO:0007669"/>
    <property type="project" value="UniProtKB-KW"/>
</dbReference>
<protein>
    <submittedName>
        <fullName evidence="3">CPBP family intramembrane metalloprotease</fullName>
    </submittedName>
</protein>
<evidence type="ECO:0000256" key="1">
    <source>
        <dbReference type="SAM" id="Phobius"/>
    </source>
</evidence>
<dbReference type="Proteomes" id="UP000509327">
    <property type="component" value="Chromosome"/>
</dbReference>
<dbReference type="PANTHER" id="PTHR36435">
    <property type="entry name" value="SLR1288 PROTEIN"/>
    <property type="match status" value="1"/>
</dbReference>
<reference evidence="3 4" key="1">
    <citation type="submission" date="2020-06" db="EMBL/GenBank/DDBJ databases">
        <title>Complete genome of Paenibacillus barcinonensis KACC11450.</title>
        <authorList>
            <person name="Kim M."/>
            <person name="Park Y.-J."/>
            <person name="Shin J.-H."/>
        </authorList>
    </citation>
    <scope>NUCLEOTIDE SEQUENCE [LARGE SCALE GENOMIC DNA]</scope>
    <source>
        <strain evidence="3 4">KACC11450</strain>
    </source>
</reference>
<feature type="transmembrane region" description="Helical" evidence="1">
    <location>
        <begin position="151"/>
        <end position="171"/>
    </location>
</feature>
<evidence type="ECO:0000259" key="2">
    <source>
        <dbReference type="Pfam" id="PF02517"/>
    </source>
</evidence>
<name>A0ABX6Q0Y4_PAEBA</name>
<dbReference type="InterPro" id="IPR003675">
    <property type="entry name" value="Rce1/LyrA-like_dom"/>
</dbReference>
<feature type="domain" description="CAAX prenyl protease 2/Lysostaphin resistance protein A-like" evidence="2">
    <location>
        <begin position="76"/>
        <end position="163"/>
    </location>
</feature>
<feature type="transmembrane region" description="Helical" evidence="1">
    <location>
        <begin position="42"/>
        <end position="60"/>
    </location>
</feature>
<keyword evidence="1" id="KW-0812">Transmembrane</keyword>
<dbReference type="PANTHER" id="PTHR36435:SF1">
    <property type="entry name" value="CAAX AMINO TERMINAL PROTEASE FAMILY PROTEIN"/>
    <property type="match status" value="1"/>
</dbReference>
<evidence type="ECO:0000313" key="3">
    <source>
        <dbReference type="EMBL" id="QKS55841.1"/>
    </source>
</evidence>
<dbReference type="Pfam" id="PF02517">
    <property type="entry name" value="Rce1-like"/>
    <property type="match status" value="1"/>
</dbReference>
<sequence length="173" mass="19893">MIILKLALIVLPPAILLWFIIKNKDRIKLELENFKHINNIENIFYSTCFAFIGFNIINSLTSQYFGTATVISLPVNIPVLYIYSVTISPIIEEYICRGIIFKKLSSKFSFRLSALLSSIVFAIPHFNLSGFIGYVFVGFIWCWYYQKSNNLLIPIFSHALFNFTTILIMSLKG</sequence>
<feature type="transmembrane region" description="Helical" evidence="1">
    <location>
        <begin position="112"/>
        <end position="145"/>
    </location>
</feature>
<feature type="transmembrane region" description="Helical" evidence="1">
    <location>
        <begin position="6"/>
        <end position="21"/>
    </location>
</feature>
<keyword evidence="1" id="KW-0472">Membrane</keyword>
<feature type="transmembrane region" description="Helical" evidence="1">
    <location>
        <begin position="80"/>
        <end position="100"/>
    </location>
</feature>
<keyword evidence="3" id="KW-0482">Metalloprotease</keyword>